<dbReference type="SUPFAM" id="SSF53686">
    <property type="entry name" value="Tryptophan synthase beta subunit-like PLP-dependent enzymes"/>
    <property type="match status" value="1"/>
</dbReference>
<dbReference type="PANTHER" id="PTHR43050">
    <property type="entry name" value="SERINE / THREONINE RACEMASE FAMILY MEMBER"/>
    <property type="match status" value="1"/>
</dbReference>
<dbReference type="GO" id="GO:0003941">
    <property type="term" value="F:L-serine ammonia-lyase activity"/>
    <property type="evidence" value="ECO:0007669"/>
    <property type="project" value="TreeGrafter"/>
</dbReference>
<dbReference type="GO" id="GO:0030170">
    <property type="term" value="F:pyridoxal phosphate binding"/>
    <property type="evidence" value="ECO:0007669"/>
    <property type="project" value="TreeGrafter"/>
</dbReference>
<dbReference type="CDD" id="cd01562">
    <property type="entry name" value="Thr-dehyd"/>
    <property type="match status" value="1"/>
</dbReference>
<dbReference type="GO" id="GO:0000287">
    <property type="term" value="F:magnesium ion binding"/>
    <property type="evidence" value="ECO:0007669"/>
    <property type="project" value="TreeGrafter"/>
</dbReference>
<comment type="similarity">
    <text evidence="2">Belongs to the serine/threonine dehydratase family.</text>
</comment>
<dbReference type="Pfam" id="PF00291">
    <property type="entry name" value="PALP"/>
    <property type="match status" value="1"/>
</dbReference>
<dbReference type="EMBL" id="CP073078">
    <property type="protein sequence ID" value="QUD89960.1"/>
    <property type="molecule type" value="Genomic_DNA"/>
</dbReference>
<dbReference type="FunFam" id="3.40.50.1100:FF:000005">
    <property type="entry name" value="Threonine dehydratase catabolic"/>
    <property type="match status" value="1"/>
</dbReference>
<keyword evidence="7" id="KW-1185">Reference proteome</keyword>
<dbReference type="Proteomes" id="UP000676409">
    <property type="component" value="Chromosome"/>
</dbReference>
<proteinExistence type="inferred from homology"/>
<dbReference type="Gene3D" id="3.40.50.1100">
    <property type="match status" value="2"/>
</dbReference>
<evidence type="ECO:0000313" key="7">
    <source>
        <dbReference type="Proteomes" id="UP000676409"/>
    </source>
</evidence>
<evidence type="ECO:0000256" key="3">
    <source>
        <dbReference type="ARBA" id="ARBA00022898"/>
    </source>
</evidence>
<evidence type="ECO:0000256" key="1">
    <source>
        <dbReference type="ARBA" id="ARBA00001933"/>
    </source>
</evidence>
<dbReference type="GO" id="GO:0018114">
    <property type="term" value="F:threonine racemase activity"/>
    <property type="evidence" value="ECO:0007669"/>
    <property type="project" value="TreeGrafter"/>
</dbReference>
<keyword evidence="3" id="KW-0663">Pyridoxal phosphate</keyword>
<dbReference type="GO" id="GO:0070179">
    <property type="term" value="P:D-serine biosynthetic process"/>
    <property type="evidence" value="ECO:0007669"/>
    <property type="project" value="TreeGrafter"/>
</dbReference>
<evidence type="ECO:0000259" key="5">
    <source>
        <dbReference type="Pfam" id="PF00291"/>
    </source>
</evidence>
<name>A0A975G2J8_9CAUL</name>
<organism evidence="6 7">
    <name type="scientific">Phenylobacterium montanum</name>
    <dbReference type="NCBI Taxonomy" id="2823693"/>
    <lineage>
        <taxon>Bacteria</taxon>
        <taxon>Pseudomonadati</taxon>
        <taxon>Pseudomonadota</taxon>
        <taxon>Alphaproteobacteria</taxon>
        <taxon>Caulobacterales</taxon>
        <taxon>Caulobacteraceae</taxon>
        <taxon>Phenylobacterium</taxon>
    </lineage>
</organism>
<gene>
    <name evidence="6" type="ORF">KCG34_08880</name>
</gene>
<dbReference type="PANTHER" id="PTHR43050:SF1">
    <property type="entry name" value="SERINE RACEMASE"/>
    <property type="match status" value="1"/>
</dbReference>
<evidence type="ECO:0000313" key="6">
    <source>
        <dbReference type="EMBL" id="QUD89960.1"/>
    </source>
</evidence>
<dbReference type="KEGG" id="caul:KCG34_08880"/>
<evidence type="ECO:0000256" key="2">
    <source>
        <dbReference type="ARBA" id="ARBA00010869"/>
    </source>
</evidence>
<reference evidence="6" key="1">
    <citation type="submission" date="2021-04" db="EMBL/GenBank/DDBJ databases">
        <title>The complete genome sequence of Caulobacter sp. S6.</title>
        <authorList>
            <person name="Tang Y."/>
            <person name="Ouyang W."/>
            <person name="Liu Q."/>
            <person name="Huang B."/>
            <person name="Guo Z."/>
            <person name="Lei P."/>
        </authorList>
    </citation>
    <scope>NUCLEOTIDE SEQUENCE</scope>
    <source>
        <strain evidence="6">S6</strain>
    </source>
</reference>
<sequence>MTETLIPLADFEAARTRIAPYVNPTPLVAITPEGLRLKAESLHPIGAFKIRGAFNAILSLSDEERARGVIAFSSGNHAQAVSYAANRLGVKAVIVMPNNAPKAKLEGTRRWGAEVITVGGSSHERMLHAKAIQAEHGYALVPPYDLLTIMQGTGTIGLEILDQAPDALVVYTPVSGGGLLGGVSAAIKQARPGVKVIGVEPELANDAWQSFKAGHIVGLTAEETARTIADGLRVQQVGDLTWPHIRTYVDEIVTVTEAEIKAAMRLIATGAKLLAEPSGAVSTAGALKRGGDLTKAVAVLSGGNVDLDVLAGILAE</sequence>
<dbReference type="GO" id="GO:0005524">
    <property type="term" value="F:ATP binding"/>
    <property type="evidence" value="ECO:0007669"/>
    <property type="project" value="TreeGrafter"/>
</dbReference>
<dbReference type="InterPro" id="IPR036052">
    <property type="entry name" value="TrpB-like_PALP_sf"/>
</dbReference>
<protein>
    <submittedName>
        <fullName evidence="6">Threonine/serine dehydratase</fullName>
    </submittedName>
</protein>
<dbReference type="AlphaFoldDB" id="A0A975G2J8"/>
<feature type="domain" description="Tryptophan synthase beta chain-like PALP" evidence="5">
    <location>
        <begin position="19"/>
        <end position="302"/>
    </location>
</feature>
<dbReference type="GO" id="GO:0008721">
    <property type="term" value="F:D-serine ammonia-lyase activity"/>
    <property type="evidence" value="ECO:0007669"/>
    <property type="project" value="TreeGrafter"/>
</dbReference>
<accession>A0A975G2J8</accession>
<dbReference type="RefSeq" id="WP_211940011.1">
    <property type="nucleotide sequence ID" value="NZ_CP073078.1"/>
</dbReference>
<comment type="cofactor">
    <cofactor evidence="1">
        <name>pyridoxal 5'-phosphate</name>
        <dbReference type="ChEBI" id="CHEBI:597326"/>
    </cofactor>
</comment>
<dbReference type="GO" id="GO:0030378">
    <property type="term" value="F:serine racemase activity"/>
    <property type="evidence" value="ECO:0007669"/>
    <property type="project" value="TreeGrafter"/>
</dbReference>
<dbReference type="InterPro" id="IPR001926">
    <property type="entry name" value="TrpB-like_PALP"/>
</dbReference>
<keyword evidence="4" id="KW-0456">Lyase</keyword>
<evidence type="ECO:0000256" key="4">
    <source>
        <dbReference type="ARBA" id="ARBA00023239"/>
    </source>
</evidence>